<dbReference type="InterPro" id="IPR012347">
    <property type="entry name" value="Ferritin-like"/>
</dbReference>
<reference evidence="2 3" key="1">
    <citation type="submission" date="2023-07" db="EMBL/GenBank/DDBJ databases">
        <title>Genomic Encyclopedia of Type Strains, Phase IV (KMG-IV): sequencing the most valuable type-strain genomes for metagenomic binning, comparative biology and taxonomic classification.</title>
        <authorList>
            <person name="Goeker M."/>
        </authorList>
    </citation>
    <scope>NUCLEOTIDE SEQUENCE [LARGE SCALE GENOMIC DNA]</scope>
    <source>
        <strain evidence="2 3">DSM 29005</strain>
    </source>
</reference>
<sequence>MENISHPVDLTSAEIANLWTQYMNDSISICILTHSIEHAKDQDIKDVLQFALKLAKSHIEKIKEFFHESQYPIPKGFTVEEDINISAPPLFTDAFMMNYMHVMTLLGLTGYAGAVATSCREDQIDYFITCNKETMELHKRIINVMLNKGLYSKPSRVNPPSEIDFVENQQYLAGWFGKKRPLSVIEISGMHFNMKKDISKIVLELGFAQVSQTKEIQKYFERGKKICQKHFTAFNNTLTNEELSTPKSWISEVTNSTVSPYSEKLMLYHIVTLVSAAIGYYGAGLSVSQRRDIAADYTKFIAEVCLYVEDGAELLIKNGWLEQPPLAEDRQSLAGKQGDGSSAS</sequence>
<keyword evidence="1" id="KW-1133">Transmembrane helix</keyword>
<feature type="transmembrane region" description="Helical" evidence="1">
    <location>
        <begin position="265"/>
        <end position="283"/>
    </location>
</feature>
<dbReference type="Pfam" id="PF11553">
    <property type="entry name" value="DUF3231"/>
    <property type="match status" value="2"/>
</dbReference>
<accession>A0ABT9ZK46</accession>
<keyword evidence="1" id="KW-0472">Membrane</keyword>
<evidence type="ECO:0000313" key="3">
    <source>
        <dbReference type="Proteomes" id="UP001234495"/>
    </source>
</evidence>
<keyword evidence="3" id="KW-1185">Reference proteome</keyword>
<evidence type="ECO:0000256" key="1">
    <source>
        <dbReference type="SAM" id="Phobius"/>
    </source>
</evidence>
<evidence type="ECO:0008006" key="4">
    <source>
        <dbReference type="Google" id="ProtNLM"/>
    </source>
</evidence>
<dbReference type="InterPro" id="IPR021617">
    <property type="entry name" value="DUF3231"/>
</dbReference>
<gene>
    <name evidence="2" type="ORF">J2S19_003986</name>
</gene>
<keyword evidence="1" id="KW-0812">Transmembrane</keyword>
<dbReference type="Proteomes" id="UP001234495">
    <property type="component" value="Unassembled WGS sequence"/>
</dbReference>
<name>A0ABT9ZK46_9BACI</name>
<proteinExistence type="predicted"/>
<evidence type="ECO:0000313" key="2">
    <source>
        <dbReference type="EMBL" id="MDQ0232664.1"/>
    </source>
</evidence>
<dbReference type="Gene3D" id="1.20.1260.10">
    <property type="match status" value="2"/>
</dbReference>
<protein>
    <recommendedName>
        <fullName evidence="4">Transcriptional regulator</fullName>
    </recommendedName>
</protein>
<organism evidence="2 3">
    <name type="scientific">Metabacillus malikii</name>
    <dbReference type="NCBI Taxonomy" id="1504265"/>
    <lineage>
        <taxon>Bacteria</taxon>
        <taxon>Bacillati</taxon>
        <taxon>Bacillota</taxon>
        <taxon>Bacilli</taxon>
        <taxon>Bacillales</taxon>
        <taxon>Bacillaceae</taxon>
        <taxon>Metabacillus</taxon>
    </lineage>
</organism>
<dbReference type="RefSeq" id="WP_307344859.1">
    <property type="nucleotide sequence ID" value="NZ_JAUSUD010000023.1"/>
</dbReference>
<comment type="caution">
    <text evidence="2">The sequence shown here is derived from an EMBL/GenBank/DDBJ whole genome shotgun (WGS) entry which is preliminary data.</text>
</comment>
<dbReference type="EMBL" id="JAUSUD010000023">
    <property type="protein sequence ID" value="MDQ0232664.1"/>
    <property type="molecule type" value="Genomic_DNA"/>
</dbReference>